<keyword evidence="4" id="KW-0614">Plasmid</keyword>
<dbReference type="EC" id="2.3.1.8" evidence="4"/>
<geneLocation type="plasmid" evidence="4 5">
    <name>p2</name>
</geneLocation>
<accession>A0A0P0ER57</accession>
<comment type="similarity">
    <text evidence="1">Belongs to the phosphate acetyltransferase and butyryltransferase family.</text>
</comment>
<dbReference type="AlphaFoldDB" id="A0A0P0ER57"/>
<dbReference type="PANTHER" id="PTHR43356:SF2">
    <property type="entry name" value="PHOSPHATE ACETYLTRANSFERASE"/>
    <property type="match status" value="1"/>
</dbReference>
<dbReference type="Pfam" id="PF01515">
    <property type="entry name" value="PTA_PTB"/>
    <property type="match status" value="1"/>
</dbReference>
<name>A0A0P0ER57_AZOBR</name>
<protein>
    <submittedName>
        <fullName evidence="4">Phosphate acetyltransferase</fullName>
        <ecNumber evidence="4">2.3.1.8</ecNumber>
    </submittedName>
</protein>
<dbReference type="PIRSF" id="PIRSF000428">
    <property type="entry name" value="P_Ac_trans"/>
    <property type="match status" value="1"/>
</dbReference>
<dbReference type="InterPro" id="IPR050500">
    <property type="entry name" value="Phos_Acetyltrans/Butyryltrans"/>
</dbReference>
<dbReference type="KEGG" id="abf:AMK58_24070"/>
<organism evidence="4 5">
    <name type="scientific">Azospirillum brasilense</name>
    <dbReference type="NCBI Taxonomy" id="192"/>
    <lineage>
        <taxon>Bacteria</taxon>
        <taxon>Pseudomonadati</taxon>
        <taxon>Pseudomonadota</taxon>
        <taxon>Alphaproteobacteria</taxon>
        <taxon>Rhodospirillales</taxon>
        <taxon>Azospirillaceae</taxon>
        <taxon>Azospirillum</taxon>
    </lineage>
</organism>
<evidence type="ECO:0000256" key="1">
    <source>
        <dbReference type="ARBA" id="ARBA00005656"/>
    </source>
</evidence>
<evidence type="ECO:0000256" key="2">
    <source>
        <dbReference type="ARBA" id="ARBA00022679"/>
    </source>
</evidence>
<dbReference type="NCBIfam" id="NF008852">
    <property type="entry name" value="PRK11890.1"/>
    <property type="match status" value="1"/>
</dbReference>
<evidence type="ECO:0000256" key="3">
    <source>
        <dbReference type="ARBA" id="ARBA00023315"/>
    </source>
</evidence>
<dbReference type="GO" id="GO:0008959">
    <property type="term" value="F:phosphate acetyltransferase activity"/>
    <property type="evidence" value="ECO:0007669"/>
    <property type="project" value="UniProtKB-EC"/>
</dbReference>
<dbReference type="SUPFAM" id="SSF53659">
    <property type="entry name" value="Isocitrate/Isopropylmalate dehydrogenase-like"/>
    <property type="match status" value="1"/>
</dbReference>
<dbReference type="Gene3D" id="3.40.718.10">
    <property type="entry name" value="Isopropylmalate Dehydrogenase"/>
    <property type="match status" value="1"/>
</dbReference>
<gene>
    <name evidence="4" type="ORF">D3868_23835</name>
</gene>
<keyword evidence="3 4" id="KW-0012">Acyltransferase</keyword>
<proteinExistence type="inferred from homology"/>
<dbReference type="NCBIfam" id="NF006045">
    <property type="entry name" value="PRK08190.1"/>
    <property type="match status" value="1"/>
</dbReference>
<dbReference type="InterPro" id="IPR012147">
    <property type="entry name" value="P_Ac_Bu_trans"/>
</dbReference>
<dbReference type="EMBL" id="CP032341">
    <property type="protein sequence ID" value="QCO12074.1"/>
    <property type="molecule type" value="Genomic_DNA"/>
</dbReference>
<dbReference type="InterPro" id="IPR002505">
    <property type="entry name" value="PTA_PTB"/>
</dbReference>
<evidence type="ECO:0000313" key="5">
    <source>
        <dbReference type="Proteomes" id="UP000298774"/>
    </source>
</evidence>
<dbReference type="Proteomes" id="UP000298774">
    <property type="component" value="Plasmid p2"/>
</dbReference>
<keyword evidence="2 4" id="KW-0808">Transferase</keyword>
<evidence type="ECO:0000313" key="4">
    <source>
        <dbReference type="EMBL" id="QCO12074.1"/>
    </source>
</evidence>
<dbReference type="RefSeq" id="WP_035669637.1">
    <property type="nucleotide sequence ID" value="NZ_CP012916.1"/>
</dbReference>
<sequence>MAGSQPPSPQRHEKYERLVAACRDISPIPTAVAHPCDASSLGGAVDAARQGFITPILIGPAARIRAVADESGLDIAPYEIVDVPHSHAAAATAVELVRQGRAQLLMKGSLHTDELLREVARKDSGLRTERRISHVFIMDVPTYGKPLFITDAAVNIAPTLEDKRDIIQNAIDLAQALGNPQPKVAILSAVETINPKIPSTVEAGALCKMADRGQITGGLLDGPLALDNAISPEAVRIKGIASPVAGQADILVVPDLEAGNMLAKNLTFLANADAAGIVLGARVPIVLTSRADSVMTRMASCAVAALYAHRQRIEQPVKG</sequence>
<dbReference type="PANTHER" id="PTHR43356">
    <property type="entry name" value="PHOSPHATE ACETYLTRANSFERASE"/>
    <property type="match status" value="1"/>
</dbReference>
<reference evidence="4 5" key="1">
    <citation type="submission" date="2018-09" db="EMBL/GenBank/DDBJ databases">
        <title>Whole genome based analysis of evolution and adaptive divergence in Indian and Brazilian strains of Azospirillum brasilense.</title>
        <authorList>
            <person name="Singh C."/>
            <person name="Tripathi A.K."/>
        </authorList>
    </citation>
    <scope>NUCLEOTIDE SEQUENCE [LARGE SCALE GENOMIC DNA]</scope>
    <source>
        <strain evidence="4 5">MTCC4038</strain>
        <plasmid evidence="4 5">p2</plasmid>
    </source>
</reference>